<dbReference type="EMBL" id="KI914010">
    <property type="protein sequence ID" value="ETV91492.1"/>
    <property type="molecule type" value="Genomic_DNA"/>
</dbReference>
<dbReference type="OrthoDB" id="57629at2759"/>
<dbReference type="AlphaFoldDB" id="A0A024TDU5"/>
<reference evidence="2" key="1">
    <citation type="submission" date="2013-12" db="EMBL/GenBank/DDBJ databases">
        <title>The Genome Sequence of Aphanomyces invadans NJM9701.</title>
        <authorList>
            <consortium name="The Broad Institute Genomics Platform"/>
            <person name="Russ C."/>
            <person name="Tyler B."/>
            <person name="van West P."/>
            <person name="Dieguez-Uribeondo J."/>
            <person name="Young S.K."/>
            <person name="Zeng Q."/>
            <person name="Gargeya S."/>
            <person name="Fitzgerald M."/>
            <person name="Abouelleil A."/>
            <person name="Alvarado L."/>
            <person name="Chapman S.B."/>
            <person name="Gainer-Dewar J."/>
            <person name="Goldberg J."/>
            <person name="Griggs A."/>
            <person name="Gujja S."/>
            <person name="Hansen M."/>
            <person name="Howarth C."/>
            <person name="Imamovic A."/>
            <person name="Ireland A."/>
            <person name="Larimer J."/>
            <person name="McCowan C."/>
            <person name="Murphy C."/>
            <person name="Pearson M."/>
            <person name="Poon T.W."/>
            <person name="Priest M."/>
            <person name="Roberts A."/>
            <person name="Saif S."/>
            <person name="Shea T."/>
            <person name="Sykes S."/>
            <person name="Wortman J."/>
            <person name="Nusbaum C."/>
            <person name="Birren B."/>
        </authorList>
    </citation>
    <scope>NUCLEOTIDE SEQUENCE [LARGE SCALE GENOMIC DNA]</scope>
    <source>
        <strain evidence="2">NJM9701</strain>
    </source>
</reference>
<keyword evidence="1" id="KW-0472">Membrane</keyword>
<dbReference type="RefSeq" id="XP_008879944.1">
    <property type="nucleotide sequence ID" value="XM_008881722.1"/>
</dbReference>
<keyword evidence="1" id="KW-0812">Transmembrane</keyword>
<feature type="transmembrane region" description="Helical" evidence="1">
    <location>
        <begin position="154"/>
        <end position="174"/>
    </location>
</feature>
<proteinExistence type="predicted"/>
<gene>
    <name evidence="2" type="ORF">H310_14012</name>
</gene>
<evidence type="ECO:0000256" key="1">
    <source>
        <dbReference type="SAM" id="Phobius"/>
    </source>
</evidence>
<keyword evidence="1" id="KW-1133">Transmembrane helix</keyword>
<organism evidence="2">
    <name type="scientific">Aphanomyces invadans</name>
    <dbReference type="NCBI Taxonomy" id="157072"/>
    <lineage>
        <taxon>Eukaryota</taxon>
        <taxon>Sar</taxon>
        <taxon>Stramenopiles</taxon>
        <taxon>Oomycota</taxon>
        <taxon>Saprolegniomycetes</taxon>
        <taxon>Saprolegniales</taxon>
        <taxon>Verrucalvaceae</taxon>
        <taxon>Aphanomyces</taxon>
    </lineage>
</organism>
<accession>A0A024TDU5</accession>
<protein>
    <submittedName>
        <fullName evidence="2">Uncharacterized protein</fullName>
    </submittedName>
</protein>
<sequence length="201" mass="22173">MGCNGMHIPIFRVMNATIIEAAAWECKAWGDSVSAFRVHLNSNLVECYSNNGRDCLWVTSMDVCRSNLVAADGKMVAQPLKPLRCGPMYLEVWGMTGNDQPGHWCNSMYPSLKLESQAGTVSSPAGVLRITMTPLPLTPGETAVRNHDTSWPQMLTGASVFMAVAAIGMVLFMWRKTKHRQQHLVDMTAKAPAYQLKQDSI</sequence>
<name>A0A024TDU5_9STRA</name>
<dbReference type="GeneID" id="20091062"/>
<dbReference type="VEuPathDB" id="FungiDB:H310_14012"/>
<evidence type="ECO:0000313" key="2">
    <source>
        <dbReference type="EMBL" id="ETV91492.1"/>
    </source>
</evidence>